<proteinExistence type="predicted"/>
<reference evidence="3" key="1">
    <citation type="submission" date="2017-01" db="EMBL/GenBank/DDBJ databases">
        <title>Comparative genomics of anhydrobiosis in the tardigrade Hypsibius dujardini.</title>
        <authorList>
            <person name="Yoshida Y."/>
            <person name="Koutsovoulos G."/>
            <person name="Laetsch D."/>
            <person name="Stevens L."/>
            <person name="Kumar S."/>
            <person name="Horikawa D."/>
            <person name="Ishino K."/>
            <person name="Komine S."/>
            <person name="Tomita M."/>
            <person name="Blaxter M."/>
            <person name="Arakawa K."/>
        </authorList>
    </citation>
    <scope>NUCLEOTIDE SEQUENCE [LARGE SCALE GENOMIC DNA]</scope>
    <source>
        <strain evidence="3">Z151</strain>
    </source>
</reference>
<organism evidence="2 3">
    <name type="scientific">Hypsibius exemplaris</name>
    <name type="common">Freshwater tardigrade</name>
    <dbReference type="NCBI Taxonomy" id="2072580"/>
    <lineage>
        <taxon>Eukaryota</taxon>
        <taxon>Metazoa</taxon>
        <taxon>Ecdysozoa</taxon>
        <taxon>Tardigrada</taxon>
        <taxon>Eutardigrada</taxon>
        <taxon>Parachela</taxon>
        <taxon>Hypsibioidea</taxon>
        <taxon>Hypsibiidae</taxon>
        <taxon>Hypsibius</taxon>
    </lineage>
</organism>
<accession>A0A1W0WYY0</accession>
<evidence type="ECO:0000313" key="3">
    <source>
        <dbReference type="Proteomes" id="UP000192578"/>
    </source>
</evidence>
<dbReference type="AlphaFoldDB" id="A0A1W0WYY0"/>
<protein>
    <submittedName>
        <fullName evidence="2">Uncharacterized protein</fullName>
    </submittedName>
</protein>
<feature type="region of interest" description="Disordered" evidence="1">
    <location>
        <begin position="232"/>
        <end position="256"/>
    </location>
</feature>
<evidence type="ECO:0000313" key="2">
    <source>
        <dbReference type="EMBL" id="OQV20414.1"/>
    </source>
</evidence>
<dbReference type="EMBL" id="MTYJ01000031">
    <property type="protein sequence ID" value="OQV20414.1"/>
    <property type="molecule type" value="Genomic_DNA"/>
</dbReference>
<keyword evidence="3" id="KW-1185">Reference proteome</keyword>
<dbReference type="Proteomes" id="UP000192578">
    <property type="component" value="Unassembled WGS sequence"/>
</dbReference>
<evidence type="ECO:0000256" key="1">
    <source>
        <dbReference type="SAM" id="MobiDB-lite"/>
    </source>
</evidence>
<gene>
    <name evidence="2" type="ORF">BV898_05700</name>
</gene>
<comment type="caution">
    <text evidence="2">The sequence shown here is derived from an EMBL/GenBank/DDBJ whole genome shotgun (WGS) entry which is preliminary data.</text>
</comment>
<name>A0A1W0WYY0_HYPEX</name>
<sequence>MPVNGPNRFGHCNRGGSAVATIEQWDYVKRDLDDWKVGWRDGLDYLTVHDNFFTGRGNMAFSFGVKSCVVVQTVGLSEALAKCLVEDLLDENGPDEASWVFEKAWLLNEMDRLMTFIRDSLKGRGYYTCDLEAVAATERKLEESCDRLEDILLFTGTVGQARIRRVCRRWGTIIHMSYISKCLNVQVPDIWTTVSSWKIRMLSKGLSVMVMEHTHAITFIRLSVRPSVRPSVHPSVRSPVSPTVHPPVRPTVRQPV</sequence>
<feature type="compositionally biased region" description="Low complexity" evidence="1">
    <location>
        <begin position="232"/>
        <end position="243"/>
    </location>
</feature>